<reference evidence="1" key="1">
    <citation type="submission" date="2019-11" db="EMBL/GenBank/DDBJ databases">
        <authorList>
            <person name="Feng L."/>
        </authorList>
    </citation>
    <scope>NUCLEOTIDE SEQUENCE</scope>
    <source>
        <strain evidence="1">CTertiumLFYP3</strain>
    </source>
</reference>
<organism evidence="1">
    <name type="scientific">Clostridium tertium</name>
    <dbReference type="NCBI Taxonomy" id="1559"/>
    <lineage>
        <taxon>Bacteria</taxon>
        <taxon>Bacillati</taxon>
        <taxon>Bacillota</taxon>
        <taxon>Clostridia</taxon>
        <taxon>Eubacteriales</taxon>
        <taxon>Clostridiaceae</taxon>
        <taxon>Clostridium</taxon>
    </lineage>
</organism>
<gene>
    <name evidence="1" type="ORF">CTLFYP3_00755</name>
</gene>
<proteinExistence type="predicted"/>
<evidence type="ECO:0000313" key="1">
    <source>
        <dbReference type="EMBL" id="VYT81928.1"/>
    </source>
</evidence>
<dbReference type="RefSeq" id="WP_156625162.1">
    <property type="nucleotide sequence ID" value="NZ_CACRTO010000007.1"/>
</dbReference>
<name>A0A6N2ZVF1_9CLOT</name>
<sequence>MEVYAITYYLNENSHSCGCEGHDHDHDHEHHHHHRDDYDVVATIKSFGSWANFMPDSYLLKSTSSANEISEKIKPFLESGDLLFVTKVAKDDVASLTPGVVDWINS</sequence>
<dbReference type="AlphaFoldDB" id="A0A6N2ZVF1"/>
<protein>
    <submittedName>
        <fullName evidence="1">Uncharacterized protein</fullName>
    </submittedName>
</protein>
<accession>A0A6N2ZVF1</accession>
<dbReference type="EMBL" id="CACRTO010000007">
    <property type="protein sequence ID" value="VYT81928.1"/>
    <property type="molecule type" value="Genomic_DNA"/>
</dbReference>